<evidence type="ECO:0000256" key="4">
    <source>
        <dbReference type="ARBA" id="ARBA00022692"/>
    </source>
</evidence>
<evidence type="ECO:0000259" key="8">
    <source>
        <dbReference type="PROSITE" id="PS50928"/>
    </source>
</evidence>
<dbReference type="InterPro" id="IPR000515">
    <property type="entry name" value="MetI-like"/>
</dbReference>
<evidence type="ECO:0000256" key="2">
    <source>
        <dbReference type="ARBA" id="ARBA00022448"/>
    </source>
</evidence>
<evidence type="ECO:0000313" key="10">
    <source>
        <dbReference type="Proteomes" id="UP000318416"/>
    </source>
</evidence>
<feature type="transmembrane region" description="Helical" evidence="7">
    <location>
        <begin position="101"/>
        <end position="123"/>
    </location>
</feature>
<dbReference type="EMBL" id="VIVR01000001">
    <property type="protein sequence ID" value="TWE15831.1"/>
    <property type="molecule type" value="Genomic_DNA"/>
</dbReference>
<comment type="similarity">
    <text evidence="7">Belongs to the binding-protein-dependent transport system permease family.</text>
</comment>
<comment type="caution">
    <text evidence="9">The sequence shown here is derived from an EMBL/GenBank/DDBJ whole genome shotgun (WGS) entry which is preliminary data.</text>
</comment>
<feature type="transmembrane region" description="Helical" evidence="7">
    <location>
        <begin position="282"/>
        <end position="305"/>
    </location>
</feature>
<name>A0A561EJP3_9ACTN</name>
<dbReference type="Pfam" id="PF00528">
    <property type="entry name" value="BPD_transp_1"/>
    <property type="match status" value="1"/>
</dbReference>
<dbReference type="Gene3D" id="1.10.3720.10">
    <property type="entry name" value="MetI-like"/>
    <property type="match status" value="1"/>
</dbReference>
<feature type="transmembrane region" description="Helical" evidence="7">
    <location>
        <begin position="135"/>
        <end position="158"/>
    </location>
</feature>
<accession>A0A561EJP3</accession>
<keyword evidence="6 7" id="KW-0472">Membrane</keyword>
<dbReference type="RefSeq" id="WP_246192483.1">
    <property type="nucleotide sequence ID" value="NZ_BAAABR010000018.1"/>
</dbReference>
<dbReference type="PANTHER" id="PTHR43163">
    <property type="entry name" value="DIPEPTIDE TRANSPORT SYSTEM PERMEASE PROTEIN DPPB-RELATED"/>
    <property type="match status" value="1"/>
</dbReference>
<keyword evidence="3" id="KW-1003">Cell membrane</keyword>
<keyword evidence="2 7" id="KW-0813">Transport</keyword>
<evidence type="ECO:0000313" key="9">
    <source>
        <dbReference type="EMBL" id="TWE15831.1"/>
    </source>
</evidence>
<feature type="transmembrane region" description="Helical" evidence="7">
    <location>
        <begin position="178"/>
        <end position="198"/>
    </location>
</feature>
<evidence type="ECO:0000256" key="3">
    <source>
        <dbReference type="ARBA" id="ARBA00022475"/>
    </source>
</evidence>
<dbReference type="InterPro" id="IPR035906">
    <property type="entry name" value="MetI-like_sf"/>
</dbReference>
<feature type="transmembrane region" description="Helical" evidence="7">
    <location>
        <begin position="236"/>
        <end position="262"/>
    </location>
</feature>
<evidence type="ECO:0000256" key="7">
    <source>
        <dbReference type="RuleBase" id="RU363032"/>
    </source>
</evidence>
<dbReference type="CDD" id="cd06261">
    <property type="entry name" value="TM_PBP2"/>
    <property type="match status" value="1"/>
</dbReference>
<evidence type="ECO:0000256" key="1">
    <source>
        <dbReference type="ARBA" id="ARBA00004651"/>
    </source>
</evidence>
<feature type="domain" description="ABC transmembrane type-1" evidence="8">
    <location>
        <begin position="97"/>
        <end position="301"/>
    </location>
</feature>
<keyword evidence="5 7" id="KW-1133">Transmembrane helix</keyword>
<evidence type="ECO:0000256" key="6">
    <source>
        <dbReference type="ARBA" id="ARBA00023136"/>
    </source>
</evidence>
<dbReference type="AlphaFoldDB" id="A0A561EJP3"/>
<comment type="subcellular location">
    <subcellularLocation>
        <location evidence="1 7">Cell membrane</location>
        <topology evidence="1 7">Multi-pass membrane protein</topology>
    </subcellularLocation>
</comment>
<dbReference type="GO" id="GO:0005886">
    <property type="term" value="C:plasma membrane"/>
    <property type="evidence" value="ECO:0007669"/>
    <property type="project" value="UniProtKB-SubCell"/>
</dbReference>
<sequence length="315" mass="33534">MAILRLVARRLLSSAPLLFLVSGLTFVLVSLVPGDPARTIVGQHATAEQYASVRAQLGLDKPLATQYWQWLEKVFHGDLGSSLFSGEPVTAVLNSRLPVSLSLIVAGTAVSGVLGVGLGLASARRGGLLVKSVDGLSLLGLAVPAFWFALVLIALFAVKLPWFPVTGYVPLLDDPAEWARSLVLPVLSLSLSAVAIIAKQTRDSVLDTLGKDFIRVMEANGFRRRSVLYRHVMRNAALPVVTVLGVVLVNLLAAAVLVETVFAMPGLGSLTQQATVQHDIPVIQGAVLYITVLVVVVNLLVDLAYGRLDPRVRAS</sequence>
<keyword evidence="10" id="KW-1185">Reference proteome</keyword>
<organism evidence="9 10">
    <name type="scientific">Kitasatospora atroaurantiaca</name>
    <dbReference type="NCBI Taxonomy" id="285545"/>
    <lineage>
        <taxon>Bacteria</taxon>
        <taxon>Bacillati</taxon>
        <taxon>Actinomycetota</taxon>
        <taxon>Actinomycetes</taxon>
        <taxon>Kitasatosporales</taxon>
        <taxon>Streptomycetaceae</taxon>
        <taxon>Kitasatospora</taxon>
    </lineage>
</organism>
<dbReference type="PROSITE" id="PS50928">
    <property type="entry name" value="ABC_TM1"/>
    <property type="match status" value="1"/>
</dbReference>
<evidence type="ECO:0000256" key="5">
    <source>
        <dbReference type="ARBA" id="ARBA00022989"/>
    </source>
</evidence>
<keyword evidence="4 7" id="KW-0812">Transmembrane</keyword>
<dbReference type="SUPFAM" id="SSF161098">
    <property type="entry name" value="MetI-like"/>
    <property type="match status" value="1"/>
</dbReference>
<feature type="transmembrane region" description="Helical" evidence="7">
    <location>
        <begin position="12"/>
        <end position="32"/>
    </location>
</feature>
<dbReference type="InterPro" id="IPR045621">
    <property type="entry name" value="BPD_transp_1_N"/>
</dbReference>
<proteinExistence type="inferred from homology"/>
<dbReference type="PANTHER" id="PTHR43163:SF3">
    <property type="entry name" value="PEPTIDE ABC TRANSPORTER PERMEASE PROTEIN"/>
    <property type="match status" value="1"/>
</dbReference>
<dbReference type="Pfam" id="PF19300">
    <property type="entry name" value="BPD_transp_1_N"/>
    <property type="match status" value="1"/>
</dbReference>
<dbReference type="Proteomes" id="UP000318416">
    <property type="component" value="Unassembled WGS sequence"/>
</dbReference>
<dbReference type="GO" id="GO:0055085">
    <property type="term" value="P:transmembrane transport"/>
    <property type="evidence" value="ECO:0007669"/>
    <property type="project" value="InterPro"/>
</dbReference>
<protein>
    <submittedName>
        <fullName evidence="9">Peptide/nickel transport system permease protein</fullName>
    </submittedName>
</protein>
<reference evidence="9 10" key="1">
    <citation type="submission" date="2019-06" db="EMBL/GenBank/DDBJ databases">
        <title>Sequencing the genomes of 1000 actinobacteria strains.</title>
        <authorList>
            <person name="Klenk H.-P."/>
        </authorList>
    </citation>
    <scope>NUCLEOTIDE SEQUENCE [LARGE SCALE GENOMIC DNA]</scope>
    <source>
        <strain evidence="9 10">DSM 41649</strain>
    </source>
</reference>
<gene>
    <name evidence="9" type="ORF">FB465_0774</name>
</gene>